<dbReference type="Gene3D" id="1.20.1280.50">
    <property type="match status" value="1"/>
</dbReference>
<evidence type="ECO:0000313" key="2">
    <source>
        <dbReference type="EMBL" id="KAK3669127.1"/>
    </source>
</evidence>
<evidence type="ECO:0000259" key="1">
    <source>
        <dbReference type="Pfam" id="PF12937"/>
    </source>
</evidence>
<protein>
    <recommendedName>
        <fullName evidence="1">F-box domain-containing protein</fullName>
    </recommendedName>
</protein>
<proteinExistence type="predicted"/>
<name>A0AAE0WGK9_9PEZI</name>
<dbReference type="InterPro" id="IPR032675">
    <property type="entry name" value="LRR_dom_sf"/>
</dbReference>
<dbReference type="EMBL" id="JAUTXT010000126">
    <property type="protein sequence ID" value="KAK3669127.1"/>
    <property type="molecule type" value="Genomic_DNA"/>
</dbReference>
<dbReference type="SUPFAM" id="SSF52047">
    <property type="entry name" value="RNI-like"/>
    <property type="match status" value="1"/>
</dbReference>
<dbReference type="InterPro" id="IPR036047">
    <property type="entry name" value="F-box-like_dom_sf"/>
</dbReference>
<reference evidence="2" key="1">
    <citation type="submission" date="2023-07" db="EMBL/GenBank/DDBJ databases">
        <title>Black Yeasts Isolated from many extreme environments.</title>
        <authorList>
            <person name="Coleine C."/>
            <person name="Stajich J.E."/>
            <person name="Selbmann L."/>
        </authorList>
    </citation>
    <scope>NUCLEOTIDE SEQUENCE</scope>
    <source>
        <strain evidence="2">CCFEE 5485</strain>
    </source>
</reference>
<dbReference type="AlphaFoldDB" id="A0AAE0WGK9"/>
<sequence>MCRRSPPNAFVTNAQQSTNEQLLQQANILSALPPELLACIFSHLHAQSSTDIAACRLVNHAFNKHSSPFLLRRVIFARRREVIKKLREVLQHPFFHRHVTELVYDGSSYAEAAATDWNQYVEDCEYSPRDSEDAAWTAQQNRDRVAWRELSSFGMRNSVIPGSIDDSMKPGEEGERVDSPNERAVPMLEFHNAFRLGCYTSFANYAQRYTDQHYIRLEGVDTNILAAAFTMLPNLSSVVYTDYRGLARNGESFDACCRRQFGRTLEPQHTGITGPGTTVGDRLFPLLDVLAKVPKARVTSLAIGPHAFEYTGEDTSELADPSHAQNPQYLDISALKDVFLGPDTNLSHILSRLKHLRFAFCYSGHCANENHMRDKMCKLLQASTPHLRSLTLHMMYLFWGGVHEVPKLDNNARFDVFTSVISPLRMPHLHSLSLRRWIFTAGELKAFLAEHATTLRNLHLLGCLCGDDEAMLARWGAQNLALTGVELSRCLSVLDMRSANPHGWRRMNQAEWRQMRPMFTEQEYRELEPTWLDGRTNRVAREQRHEIPPEGAWWKRPAYM</sequence>
<keyword evidence="3" id="KW-1185">Reference proteome</keyword>
<dbReference type="SUPFAM" id="SSF81383">
    <property type="entry name" value="F-box domain"/>
    <property type="match status" value="1"/>
</dbReference>
<evidence type="ECO:0000313" key="3">
    <source>
        <dbReference type="Proteomes" id="UP001274830"/>
    </source>
</evidence>
<dbReference type="Pfam" id="PF12937">
    <property type="entry name" value="F-box-like"/>
    <property type="match status" value="1"/>
</dbReference>
<gene>
    <name evidence="2" type="ORF">LTR78_011000</name>
</gene>
<accession>A0AAE0WGK9</accession>
<dbReference type="Proteomes" id="UP001274830">
    <property type="component" value="Unassembled WGS sequence"/>
</dbReference>
<dbReference type="InterPro" id="IPR001810">
    <property type="entry name" value="F-box_dom"/>
</dbReference>
<comment type="caution">
    <text evidence="2">The sequence shown here is derived from an EMBL/GenBank/DDBJ whole genome shotgun (WGS) entry which is preliminary data.</text>
</comment>
<feature type="domain" description="F-box" evidence="1">
    <location>
        <begin position="30"/>
        <end position="75"/>
    </location>
</feature>
<dbReference type="Gene3D" id="3.80.10.10">
    <property type="entry name" value="Ribonuclease Inhibitor"/>
    <property type="match status" value="1"/>
</dbReference>
<organism evidence="2 3">
    <name type="scientific">Recurvomyces mirabilis</name>
    <dbReference type="NCBI Taxonomy" id="574656"/>
    <lineage>
        <taxon>Eukaryota</taxon>
        <taxon>Fungi</taxon>
        <taxon>Dikarya</taxon>
        <taxon>Ascomycota</taxon>
        <taxon>Pezizomycotina</taxon>
        <taxon>Dothideomycetes</taxon>
        <taxon>Dothideomycetidae</taxon>
        <taxon>Mycosphaerellales</taxon>
        <taxon>Teratosphaeriaceae</taxon>
        <taxon>Recurvomyces</taxon>
    </lineage>
</organism>